<dbReference type="Proteomes" id="UP000007799">
    <property type="component" value="Unassembled WGS sequence"/>
</dbReference>
<dbReference type="GO" id="GO:0016301">
    <property type="term" value="F:kinase activity"/>
    <property type="evidence" value="ECO:0007669"/>
    <property type="project" value="InterPro"/>
</dbReference>
<dbReference type="Gene3D" id="3.40.50.300">
    <property type="entry name" value="P-loop containing nucleotide triphosphate hydrolases"/>
    <property type="match status" value="1"/>
</dbReference>
<dbReference type="PROSITE" id="PS51257">
    <property type="entry name" value="PROKAR_LIPOPROTEIN"/>
    <property type="match status" value="1"/>
</dbReference>
<dbReference type="eggNOG" id="KOG4203">
    <property type="taxonomic scope" value="Eukaryota"/>
</dbReference>
<evidence type="ECO:0000313" key="4">
    <source>
        <dbReference type="Proteomes" id="UP000007799"/>
    </source>
</evidence>
<dbReference type="Pfam" id="PF00485">
    <property type="entry name" value="PRK"/>
    <property type="match status" value="1"/>
</dbReference>
<name>F2UN49_SALR5</name>
<evidence type="ECO:0000256" key="1">
    <source>
        <dbReference type="SAM" id="MobiDB-lite"/>
    </source>
</evidence>
<dbReference type="GO" id="GO:0005524">
    <property type="term" value="F:ATP binding"/>
    <property type="evidence" value="ECO:0007669"/>
    <property type="project" value="InterPro"/>
</dbReference>
<keyword evidence="4" id="KW-1185">Reference proteome</keyword>
<gene>
    <name evidence="3" type="ORF">PTSG_09240</name>
</gene>
<evidence type="ECO:0000259" key="2">
    <source>
        <dbReference type="Pfam" id="PF00485"/>
    </source>
</evidence>
<reference evidence="3" key="1">
    <citation type="submission" date="2009-08" db="EMBL/GenBank/DDBJ databases">
        <title>Annotation of Salpingoeca rosetta.</title>
        <authorList>
            <consortium name="The Broad Institute Genome Sequencing Platform"/>
            <person name="Russ C."/>
            <person name="Cuomo C."/>
            <person name="Burger G."/>
            <person name="Gray M.W."/>
            <person name="Holland P.W.H."/>
            <person name="King N."/>
            <person name="Lang F.B.F."/>
            <person name="Roger A.J."/>
            <person name="Ruiz-Trillo I."/>
            <person name="Young S.K."/>
            <person name="Zeng Q."/>
            <person name="Gargeya S."/>
            <person name="Alvarado L."/>
            <person name="Berlin A."/>
            <person name="Chapman S.B."/>
            <person name="Chen Z."/>
            <person name="Freedman E."/>
            <person name="Gellesch M."/>
            <person name="Goldberg J."/>
            <person name="Griggs A."/>
            <person name="Gujja S."/>
            <person name="Heilman E."/>
            <person name="Heiman D."/>
            <person name="Howarth C."/>
            <person name="Mehta T."/>
            <person name="Neiman D."/>
            <person name="Pearson M."/>
            <person name="Roberts A."/>
            <person name="Saif S."/>
            <person name="Shea T."/>
            <person name="Shenoy N."/>
            <person name="Sisk P."/>
            <person name="Stolte C."/>
            <person name="Sykes S."/>
            <person name="White J."/>
            <person name="Yandava C."/>
            <person name="Haas B."/>
            <person name="Nusbaum C."/>
            <person name="Birren B."/>
        </authorList>
    </citation>
    <scope>NUCLEOTIDE SEQUENCE [LARGE SCALE GENOMIC DNA]</scope>
    <source>
        <strain evidence="3">ATCC 50818</strain>
    </source>
</reference>
<dbReference type="OMA" id="CITANGF"/>
<dbReference type="EMBL" id="GL832983">
    <property type="protein sequence ID" value="EGD78548.1"/>
    <property type="molecule type" value="Genomic_DNA"/>
</dbReference>
<dbReference type="SUPFAM" id="SSF52540">
    <property type="entry name" value="P-loop containing nucleoside triphosphate hydrolases"/>
    <property type="match status" value="1"/>
</dbReference>
<protein>
    <recommendedName>
        <fullName evidence="2">Phosphoribulokinase/uridine kinase domain-containing protein</fullName>
    </recommendedName>
</protein>
<accession>F2UN49</accession>
<dbReference type="KEGG" id="sre:PTSG_09240"/>
<dbReference type="PRINTS" id="PR00988">
    <property type="entry name" value="URIDINKINASE"/>
</dbReference>
<dbReference type="InterPro" id="IPR006083">
    <property type="entry name" value="PRK/URK"/>
</dbReference>
<feature type="region of interest" description="Disordered" evidence="1">
    <location>
        <begin position="224"/>
        <end position="265"/>
    </location>
</feature>
<proteinExistence type="predicted"/>
<dbReference type="STRING" id="946362.F2UN49"/>
<dbReference type="PANTHER" id="PTHR10285">
    <property type="entry name" value="URIDINE KINASE"/>
    <property type="match status" value="1"/>
</dbReference>
<feature type="domain" description="Phosphoribulokinase/uridine kinase" evidence="2">
    <location>
        <begin position="21"/>
        <end position="207"/>
    </location>
</feature>
<dbReference type="FunCoup" id="F2UN49">
    <property type="interactions" value="481"/>
</dbReference>
<dbReference type="AlphaFoldDB" id="F2UN49"/>
<organism evidence="4">
    <name type="scientific">Salpingoeca rosetta (strain ATCC 50818 / BSB-021)</name>
    <dbReference type="NCBI Taxonomy" id="946362"/>
    <lineage>
        <taxon>Eukaryota</taxon>
        <taxon>Choanoflagellata</taxon>
        <taxon>Craspedida</taxon>
        <taxon>Salpingoecidae</taxon>
        <taxon>Salpingoeca</taxon>
    </lineage>
</organism>
<evidence type="ECO:0000313" key="3">
    <source>
        <dbReference type="EMBL" id="EGD78548.1"/>
    </source>
</evidence>
<sequence>MYSSWNKRPQRKPVDVSRPLILGVVGGSCSGKTRFCKDIQDYLENKYSVAILSQNQFYRPEIAHEHTDHTLPNYDHPDAFDYERMGTVLRALKAGESIQIRKSDVAPVRPEPSEESVTIPGNVDVVIVKGILTWFKEEDLFDIKVFISLDPDLRLSERVLRDRNQGRRLDDILDYYFACAKLAYEKYTEPLSASANMIIPRGSENRVGVEIVASYIAESLQTQEERARNGAVEDKKTKAATPATTPSPSSSSATTAAPAIIDAKA</sequence>
<dbReference type="GeneID" id="16070046"/>
<dbReference type="RefSeq" id="XP_004989497.1">
    <property type="nucleotide sequence ID" value="XM_004989440.1"/>
</dbReference>
<dbReference type="InParanoid" id="F2UN49"/>
<dbReference type="OrthoDB" id="10257085at2759"/>
<feature type="compositionally biased region" description="Basic and acidic residues" evidence="1">
    <location>
        <begin position="224"/>
        <end position="237"/>
    </location>
</feature>
<dbReference type="InterPro" id="IPR027417">
    <property type="entry name" value="P-loop_NTPase"/>
</dbReference>
<feature type="compositionally biased region" description="Low complexity" evidence="1">
    <location>
        <begin position="239"/>
        <end position="259"/>
    </location>
</feature>